<accession>A0ABT3T8Z8</accession>
<dbReference type="PROSITE" id="PS51257">
    <property type="entry name" value="PROKAR_LIPOPROTEIN"/>
    <property type="match status" value="1"/>
</dbReference>
<dbReference type="Proteomes" id="UP001143304">
    <property type="component" value="Unassembled WGS sequence"/>
</dbReference>
<keyword evidence="3" id="KW-1185">Reference proteome</keyword>
<evidence type="ECO:0000256" key="1">
    <source>
        <dbReference type="SAM" id="SignalP"/>
    </source>
</evidence>
<reference evidence="2" key="1">
    <citation type="submission" date="2019-02" db="EMBL/GenBank/DDBJ databases">
        <authorList>
            <person name="Li S.-H."/>
        </authorList>
    </citation>
    <scope>NUCLEOTIDE SEQUENCE</scope>
    <source>
        <strain evidence="2">IMCC11814</strain>
    </source>
</reference>
<proteinExistence type="predicted"/>
<sequence length="116" mass="12811">MQLPILKYIKLTITLIACSLASAQLFATSGSCGDPASLERLPPSKRALVEQRCNDRATRAVKEEDFHLEKQAWAAIYFAEKPAVRKVYNDKANMVNGCPGGFDDTNCDLDDLVTVF</sequence>
<evidence type="ECO:0000313" key="2">
    <source>
        <dbReference type="EMBL" id="MCX2978753.1"/>
    </source>
</evidence>
<protein>
    <recommendedName>
        <fullName evidence="4">Secreted protein</fullName>
    </recommendedName>
</protein>
<name>A0ABT3T8Z8_9GAMM</name>
<evidence type="ECO:0000313" key="3">
    <source>
        <dbReference type="Proteomes" id="UP001143304"/>
    </source>
</evidence>
<keyword evidence="1" id="KW-0732">Signal</keyword>
<feature type="signal peptide" evidence="1">
    <location>
        <begin position="1"/>
        <end position="23"/>
    </location>
</feature>
<feature type="chain" id="PRO_5046782095" description="Secreted protein" evidence="1">
    <location>
        <begin position="24"/>
        <end position="116"/>
    </location>
</feature>
<comment type="caution">
    <text evidence="2">The sequence shown here is derived from an EMBL/GenBank/DDBJ whole genome shotgun (WGS) entry which is preliminary data.</text>
</comment>
<dbReference type="RefSeq" id="WP_279250445.1">
    <property type="nucleotide sequence ID" value="NZ_SHNO01000001.1"/>
</dbReference>
<organism evidence="2 3">
    <name type="scientific">Candidatus Marimicrobium litorale</name>
    <dbReference type="NCBI Taxonomy" id="2518991"/>
    <lineage>
        <taxon>Bacteria</taxon>
        <taxon>Pseudomonadati</taxon>
        <taxon>Pseudomonadota</taxon>
        <taxon>Gammaproteobacteria</taxon>
        <taxon>Cellvibrionales</taxon>
        <taxon>Halieaceae</taxon>
        <taxon>Marimicrobium</taxon>
    </lineage>
</organism>
<dbReference type="EMBL" id="SHNO01000001">
    <property type="protein sequence ID" value="MCX2978753.1"/>
    <property type="molecule type" value="Genomic_DNA"/>
</dbReference>
<evidence type="ECO:0008006" key="4">
    <source>
        <dbReference type="Google" id="ProtNLM"/>
    </source>
</evidence>
<gene>
    <name evidence="2" type="ORF">EYC82_15405</name>
</gene>